<evidence type="ECO:0000256" key="1">
    <source>
        <dbReference type="SAM" id="MobiDB-lite"/>
    </source>
</evidence>
<name>A0AAE6FYH0_MYXXA</name>
<dbReference type="Proteomes" id="UP000320179">
    <property type="component" value="Chromosome"/>
</dbReference>
<feature type="region of interest" description="Disordered" evidence="1">
    <location>
        <begin position="152"/>
        <end position="174"/>
    </location>
</feature>
<organism evidence="2 3">
    <name type="scientific">Myxococcus xanthus</name>
    <dbReference type="NCBI Taxonomy" id="34"/>
    <lineage>
        <taxon>Bacteria</taxon>
        <taxon>Pseudomonadati</taxon>
        <taxon>Myxococcota</taxon>
        <taxon>Myxococcia</taxon>
        <taxon>Myxococcales</taxon>
        <taxon>Cystobacterineae</taxon>
        <taxon>Myxococcaceae</taxon>
        <taxon>Myxococcus</taxon>
    </lineage>
</organism>
<gene>
    <name evidence="2" type="ORF">BHS09_11200</name>
</gene>
<dbReference type="EMBL" id="CP017174">
    <property type="protein sequence ID" value="QDE67504.1"/>
    <property type="molecule type" value="Genomic_DNA"/>
</dbReference>
<evidence type="ECO:0000313" key="2">
    <source>
        <dbReference type="EMBL" id="QDE67504.1"/>
    </source>
</evidence>
<accession>A0AAE6FYH0</accession>
<sequence length="174" mass="19060">MDIEATELLILMKQLAKLGVHEGLLPVSLLLIYRRLPAVVQAAIIKRCGLTSLAFGVIGFVATSLFPELQALGSTCGIGGGMVLGAVVERLWEPLHFRLGLTETDRLERRGVITAKRAKEIRSRLVEKHFEEEEPVRVDAGPLVLRQQLPPSLQNNGSQIMPDGHKLPRSSGIN</sequence>
<proteinExistence type="predicted"/>
<dbReference type="AlphaFoldDB" id="A0AAE6FYH0"/>
<reference evidence="2 3" key="1">
    <citation type="journal article" date="2019" name="Science">
        <title>Social genes are selection hotspots in kin groups of a soil microbe.</title>
        <authorList>
            <person name="Wielgoss S."/>
            <person name="Wolfensberger R."/>
            <person name="Sun L."/>
            <person name="Fiegna F."/>
            <person name="Velicer G.J."/>
        </authorList>
    </citation>
    <scope>NUCLEOTIDE SEQUENCE [LARGE SCALE GENOMIC DNA]</scope>
    <source>
        <strain evidence="2 3">MC3.5.9c15</strain>
    </source>
</reference>
<dbReference type="RefSeq" id="WP_140797890.1">
    <property type="nucleotide sequence ID" value="NZ_CP017173.1"/>
</dbReference>
<protein>
    <submittedName>
        <fullName evidence="2">Uncharacterized protein</fullName>
    </submittedName>
</protein>
<evidence type="ECO:0000313" key="3">
    <source>
        <dbReference type="Proteomes" id="UP000320179"/>
    </source>
</evidence>